<dbReference type="Proteomes" id="UP000006671">
    <property type="component" value="Unassembled WGS sequence"/>
</dbReference>
<dbReference type="InterPro" id="IPR006162">
    <property type="entry name" value="Ppantetheine_attach_site"/>
</dbReference>
<protein>
    <submittedName>
        <fullName evidence="6">Patatin-like phospholipase family protein</fullName>
    </submittedName>
</protein>
<organism evidence="7">
    <name type="scientific">Naegleria gruberi</name>
    <name type="common">Amoeba</name>
    <dbReference type="NCBI Taxonomy" id="5762"/>
    <lineage>
        <taxon>Eukaryota</taxon>
        <taxon>Discoba</taxon>
        <taxon>Heterolobosea</taxon>
        <taxon>Tetramitia</taxon>
        <taxon>Eutetramitia</taxon>
        <taxon>Vahlkampfiidae</taxon>
        <taxon>Naegleria</taxon>
    </lineage>
</organism>
<proteinExistence type="predicted"/>
<dbReference type="EMBL" id="GG738849">
    <property type="protein sequence ID" value="EFC48892.1"/>
    <property type="molecule type" value="Genomic_DNA"/>
</dbReference>
<evidence type="ECO:0000256" key="5">
    <source>
        <dbReference type="SAM" id="Phobius"/>
    </source>
</evidence>
<keyword evidence="3" id="KW-0677">Repeat</keyword>
<dbReference type="GO" id="GO:0048471">
    <property type="term" value="C:perinuclear region of cytoplasm"/>
    <property type="evidence" value="ECO:0007669"/>
    <property type="project" value="TreeGrafter"/>
</dbReference>
<evidence type="ECO:0000256" key="4">
    <source>
        <dbReference type="SAM" id="MobiDB-lite"/>
    </source>
</evidence>
<evidence type="ECO:0000256" key="1">
    <source>
        <dbReference type="ARBA" id="ARBA00022468"/>
    </source>
</evidence>
<keyword evidence="5" id="KW-1133">Transmembrane helix</keyword>
<feature type="compositionally biased region" description="Acidic residues" evidence="4">
    <location>
        <begin position="450"/>
        <end position="478"/>
    </location>
</feature>
<evidence type="ECO:0000313" key="7">
    <source>
        <dbReference type="Proteomes" id="UP000006671"/>
    </source>
</evidence>
<dbReference type="GO" id="GO:0005096">
    <property type="term" value="F:GTPase activator activity"/>
    <property type="evidence" value="ECO:0007669"/>
    <property type="project" value="UniProtKB-KW"/>
</dbReference>
<dbReference type="GeneID" id="8852754"/>
<dbReference type="PANTHER" id="PTHR24113">
    <property type="entry name" value="RAN GTPASE-ACTIVATING PROTEIN 1"/>
    <property type="match status" value="1"/>
</dbReference>
<dbReference type="Pfam" id="PF13516">
    <property type="entry name" value="LRR_6"/>
    <property type="match status" value="1"/>
</dbReference>
<dbReference type="InterPro" id="IPR001611">
    <property type="entry name" value="Leu-rich_rpt"/>
</dbReference>
<name>D2V2G2_NAEGR</name>
<keyword evidence="1" id="KW-0343">GTPase activation</keyword>
<keyword evidence="5" id="KW-0812">Transmembrane</keyword>
<dbReference type="KEGG" id="ngr:NAEGRDRAFT_78286"/>
<dbReference type="VEuPathDB" id="AmoebaDB:NAEGRDRAFT_78286"/>
<dbReference type="eggNOG" id="KOG4308">
    <property type="taxonomic scope" value="Eukaryota"/>
</dbReference>
<dbReference type="GO" id="GO:0006913">
    <property type="term" value="P:nucleocytoplasmic transport"/>
    <property type="evidence" value="ECO:0007669"/>
    <property type="project" value="TreeGrafter"/>
</dbReference>
<dbReference type="InterPro" id="IPR027038">
    <property type="entry name" value="RanGap"/>
</dbReference>
<dbReference type="InParanoid" id="D2V2G2"/>
<dbReference type="SUPFAM" id="SSF52047">
    <property type="entry name" value="RNI-like"/>
    <property type="match status" value="1"/>
</dbReference>
<dbReference type="PANTHER" id="PTHR24113:SF12">
    <property type="entry name" value="RAN GTPASE-ACTIVATING PROTEIN 1"/>
    <property type="match status" value="1"/>
</dbReference>
<dbReference type="InterPro" id="IPR032675">
    <property type="entry name" value="LRR_dom_sf"/>
</dbReference>
<dbReference type="GO" id="GO:0005634">
    <property type="term" value="C:nucleus"/>
    <property type="evidence" value="ECO:0007669"/>
    <property type="project" value="TreeGrafter"/>
</dbReference>
<feature type="region of interest" description="Disordered" evidence="4">
    <location>
        <begin position="442"/>
        <end position="499"/>
    </location>
</feature>
<dbReference type="SMART" id="SM00368">
    <property type="entry name" value="LRR_RI"/>
    <property type="match status" value="4"/>
</dbReference>
<dbReference type="Gene3D" id="3.80.10.10">
    <property type="entry name" value="Ribonuclease Inhibitor"/>
    <property type="match status" value="1"/>
</dbReference>
<keyword evidence="5" id="KW-0472">Membrane</keyword>
<keyword evidence="2" id="KW-0433">Leucine-rich repeat</keyword>
<dbReference type="OrthoDB" id="120976at2759"/>
<reference evidence="6 7" key="1">
    <citation type="journal article" date="2010" name="Cell">
        <title>The genome of Naegleria gruberi illuminates early eukaryotic versatility.</title>
        <authorList>
            <person name="Fritz-Laylin L.K."/>
            <person name="Prochnik S.E."/>
            <person name="Ginger M.L."/>
            <person name="Dacks J.B."/>
            <person name="Carpenter M.L."/>
            <person name="Field M.C."/>
            <person name="Kuo A."/>
            <person name="Paredez A."/>
            <person name="Chapman J."/>
            <person name="Pham J."/>
            <person name="Shu S."/>
            <person name="Neupane R."/>
            <person name="Cipriano M."/>
            <person name="Mancuso J."/>
            <person name="Tu H."/>
            <person name="Salamov A."/>
            <person name="Lindquist E."/>
            <person name="Shapiro H."/>
            <person name="Lucas S."/>
            <person name="Grigoriev I.V."/>
            <person name="Cande W.Z."/>
            <person name="Fulton C."/>
            <person name="Rokhsar D.S."/>
            <person name="Dawson S.C."/>
        </authorList>
    </citation>
    <scope>NUCLEOTIDE SEQUENCE [LARGE SCALE GENOMIC DNA]</scope>
    <source>
        <strain evidence="6 7">NEG-M</strain>
    </source>
</reference>
<dbReference type="PROSITE" id="PS00012">
    <property type="entry name" value="PHOSPHOPANTETHEINE"/>
    <property type="match status" value="1"/>
</dbReference>
<sequence>MIINTKTASTFRGVGVVFLVVSLILLSTLIVVTTAQQVEQKSSIEMGSEEFTPDGQLKSKPFYGVEEDLENENISIEELIKRLSSSSSLEQHGDLFLRKIPFDNVAQVEKLGDFLGSPKANKLKRIVFNKNGAEKDDPNVLEASKLAILLERGFLKQTQPTLEVIGVTSNNMTLETCMVLSYLLFQKGSVVKKLYLYNNNIDSACLKVIFSPILLPTASNTSPDKVTIPPLTKLVILANNVGDEGAKYVVKIAEAIPTLNDIVLKKTGLKEEGVLALANFIESHPDRLTHIDISENTQFGLKAFTAFCAAVEKSTTLNLLDMNEIGMDSLNAVEVLVKLIRNNKSLRKIDISDNRIADNGVKAIATVLSEQNVHLGKIDISNVGLTGEGIRYVIDAVKKNSNLKKVYIYRVEFFFEDSGIEKDLKELKKIIKSDFIDEEVITSNEINTDPNDEENVEEPSEEDITEEDDEDDNITDEELSAHPLFASLMESATPKKDEL</sequence>
<keyword evidence="7" id="KW-1185">Reference proteome</keyword>
<dbReference type="GO" id="GO:0005829">
    <property type="term" value="C:cytosol"/>
    <property type="evidence" value="ECO:0007669"/>
    <property type="project" value="TreeGrafter"/>
</dbReference>
<gene>
    <name evidence="6" type="ORF">NAEGRDRAFT_78286</name>
</gene>
<dbReference type="RefSeq" id="XP_002681636.1">
    <property type="nucleotide sequence ID" value="XM_002681590.1"/>
</dbReference>
<evidence type="ECO:0000313" key="6">
    <source>
        <dbReference type="EMBL" id="EFC48892.1"/>
    </source>
</evidence>
<evidence type="ECO:0000256" key="2">
    <source>
        <dbReference type="ARBA" id="ARBA00022614"/>
    </source>
</evidence>
<feature type="transmembrane region" description="Helical" evidence="5">
    <location>
        <begin position="12"/>
        <end position="32"/>
    </location>
</feature>
<evidence type="ECO:0000256" key="3">
    <source>
        <dbReference type="ARBA" id="ARBA00022737"/>
    </source>
</evidence>
<dbReference type="AlphaFoldDB" id="D2V2G2"/>
<accession>D2V2G2</accession>
<dbReference type="OMA" id="ACLKVIF"/>
<dbReference type="GO" id="GO:0031267">
    <property type="term" value="F:small GTPase binding"/>
    <property type="evidence" value="ECO:0007669"/>
    <property type="project" value="TreeGrafter"/>
</dbReference>